<comment type="caution">
    <text evidence="10">The sequence shown here is derived from an EMBL/GenBank/DDBJ whole genome shotgun (WGS) entry which is preliminary data.</text>
</comment>
<evidence type="ECO:0000256" key="8">
    <source>
        <dbReference type="SAM" id="SignalP"/>
    </source>
</evidence>
<feature type="signal peptide" evidence="8">
    <location>
        <begin position="1"/>
        <end position="26"/>
    </location>
</feature>
<feature type="chain" id="PRO_5012870482" evidence="8">
    <location>
        <begin position="27"/>
        <end position="942"/>
    </location>
</feature>
<dbReference type="Gene3D" id="2.40.170.20">
    <property type="entry name" value="TonB-dependent receptor, beta-barrel domain"/>
    <property type="match status" value="1"/>
</dbReference>
<proteinExistence type="inferred from homology"/>
<evidence type="ECO:0000256" key="4">
    <source>
        <dbReference type="ARBA" id="ARBA00022692"/>
    </source>
</evidence>
<dbReference type="InterPro" id="IPR039426">
    <property type="entry name" value="TonB-dep_rcpt-like"/>
</dbReference>
<evidence type="ECO:0000256" key="1">
    <source>
        <dbReference type="ARBA" id="ARBA00004571"/>
    </source>
</evidence>
<evidence type="ECO:0000256" key="2">
    <source>
        <dbReference type="ARBA" id="ARBA00022448"/>
    </source>
</evidence>
<comment type="subcellular location">
    <subcellularLocation>
        <location evidence="1 7">Cell outer membrane</location>
        <topology evidence="1 7">Multi-pass membrane protein</topology>
    </subcellularLocation>
</comment>
<feature type="domain" description="TonB-dependent receptor plug" evidence="9">
    <location>
        <begin position="52"/>
        <end position="156"/>
    </location>
</feature>
<dbReference type="Gene3D" id="2.170.130.10">
    <property type="entry name" value="TonB-dependent receptor, plug domain"/>
    <property type="match status" value="1"/>
</dbReference>
<gene>
    <name evidence="10" type="ORF">B5E52_06195</name>
</gene>
<evidence type="ECO:0000256" key="7">
    <source>
        <dbReference type="PROSITE-ProRule" id="PRU01360"/>
    </source>
</evidence>
<comment type="similarity">
    <text evidence="7">Belongs to the TonB-dependent receptor family.</text>
</comment>
<dbReference type="InterPro" id="IPR037066">
    <property type="entry name" value="Plug_dom_sf"/>
</dbReference>
<sequence>MKKHILYKWTILAAGVLILYPGVATAQSLHEEVLATDTAIIERLDGGITSQKEFVGAANYIPVEELRSFPDLNVVNALQGKAPGLIARWGDGGLGFNTSNLFIRGQHTNGNSQAIVIIDGIERSLDDLLVEEIESIEVLKDAVAKVLYGPAAANGIIKVTTKKGKIGKRKIRTTVEGGIMHVTRTPKYLDSYNYATLYNEARANDGLAPIYQPGQLEGYKNSTGVNDLLYPNVDYINEFTRKQSFYRKATVEFIGGSRNMKYAMVAGYTGANGLEKLGERQNLNRLNLRGNLEIRITDYMRVKAGVGARLEIKDWGSKDGTGIYNAISTNRPNEYPFIIAPENIGLPPTEDGVPYFGTSDRFSDNLYADVVYGGNSSERYMSSQADLGLDLDFNKYIKGLTAEAYLTFDNYNVTRQSLSKVYATYDIRPYKDETGNEQIQFTQKRKQNLPKDYSISNNSVKRTSGWRTNISYNRAFGIHDLGATIAYRYYKTERQGQNQDIIDASYSLRLNYGYDKRYLAETALVYMGSNKFMDDHKYFFSPTVGIGWVLSNEQFMKNIETINFLKLKASFGVLGYAGNTGYSLYQTTWKENGTVGLGEQNKNNSYITSLIRYGNPNLKWEKSAELNIGIEGRLLQNRLRGEINYFHERRWDIIGTNSSHYTDMIGDYLYAENRTEVKNQGVEASISWFDSPIKDFSYEVGLNLTFSKNKLIKADELDNIEDYRKKIGQPTDHIFGLQAEGLFGKDIPLNGHAPQSFGPYQNGDIAYADLNGDEIIDSRDETIVGNNFPRISWGIDVDLHYRNWGLYIQGVAETGVDKLLSNTYYWNTGLGKYSDRVLDRYHETQNPQGSYPRLTSTDGKNSFRNSSYWVRNSAFFRLKNIELSYTFKFKKKNIAQNLKLFARGANLFVISGFKDMDPERPDAGITNYPVLATYTGGLSVTF</sequence>
<dbReference type="InterPro" id="IPR012910">
    <property type="entry name" value="Plug_dom"/>
</dbReference>
<dbReference type="RefSeq" id="WP_087317840.1">
    <property type="nucleotide sequence ID" value="NZ_JAHOJA010000021.1"/>
</dbReference>
<dbReference type="Pfam" id="PF07715">
    <property type="entry name" value="Plug"/>
    <property type="match status" value="1"/>
</dbReference>
<dbReference type="EMBL" id="NFLW01000008">
    <property type="protein sequence ID" value="OUQ71874.1"/>
    <property type="molecule type" value="Genomic_DNA"/>
</dbReference>
<evidence type="ECO:0000313" key="10">
    <source>
        <dbReference type="EMBL" id="OUQ71874.1"/>
    </source>
</evidence>
<dbReference type="InterPro" id="IPR036942">
    <property type="entry name" value="Beta-barrel_TonB_sf"/>
</dbReference>
<dbReference type="GO" id="GO:0009279">
    <property type="term" value="C:cell outer membrane"/>
    <property type="evidence" value="ECO:0007669"/>
    <property type="project" value="UniProtKB-SubCell"/>
</dbReference>
<name>A0A1Y4VRX4_9BACE</name>
<reference evidence="11" key="1">
    <citation type="submission" date="2017-04" db="EMBL/GenBank/DDBJ databases">
        <title>Function of individual gut microbiota members based on whole genome sequencing of pure cultures obtained from chicken caecum.</title>
        <authorList>
            <person name="Medvecky M."/>
            <person name="Cejkova D."/>
            <person name="Polansky O."/>
            <person name="Karasova D."/>
            <person name="Kubasova T."/>
            <person name="Cizek A."/>
            <person name="Rychlik I."/>
        </authorList>
    </citation>
    <scope>NUCLEOTIDE SEQUENCE [LARGE SCALE GENOMIC DNA]</scope>
    <source>
        <strain evidence="11">An109</strain>
    </source>
</reference>
<dbReference type="AlphaFoldDB" id="A0A1Y4VRX4"/>
<keyword evidence="3 7" id="KW-1134">Transmembrane beta strand</keyword>
<accession>A0A1Y4VRX4</accession>
<evidence type="ECO:0000259" key="9">
    <source>
        <dbReference type="Pfam" id="PF07715"/>
    </source>
</evidence>
<evidence type="ECO:0000313" key="11">
    <source>
        <dbReference type="Proteomes" id="UP000196036"/>
    </source>
</evidence>
<keyword evidence="6 7" id="KW-0998">Cell outer membrane</keyword>
<keyword evidence="5 7" id="KW-0472">Membrane</keyword>
<keyword evidence="2 7" id="KW-0813">Transport</keyword>
<dbReference type="Proteomes" id="UP000196036">
    <property type="component" value="Unassembled WGS sequence"/>
</dbReference>
<dbReference type="PROSITE" id="PS52016">
    <property type="entry name" value="TONB_DEPENDENT_REC_3"/>
    <property type="match status" value="1"/>
</dbReference>
<evidence type="ECO:0000256" key="3">
    <source>
        <dbReference type="ARBA" id="ARBA00022452"/>
    </source>
</evidence>
<dbReference type="SUPFAM" id="SSF56935">
    <property type="entry name" value="Porins"/>
    <property type="match status" value="1"/>
</dbReference>
<protein>
    <submittedName>
        <fullName evidence="10">SusC/RagA family protein</fullName>
    </submittedName>
</protein>
<keyword evidence="4 7" id="KW-0812">Transmembrane</keyword>
<evidence type="ECO:0000256" key="5">
    <source>
        <dbReference type="ARBA" id="ARBA00023136"/>
    </source>
</evidence>
<dbReference type="NCBIfam" id="TIGR04056">
    <property type="entry name" value="OMP_RagA_SusC"/>
    <property type="match status" value="1"/>
</dbReference>
<evidence type="ECO:0000256" key="6">
    <source>
        <dbReference type="ARBA" id="ARBA00023237"/>
    </source>
</evidence>
<keyword evidence="8" id="KW-0732">Signal</keyword>
<organism evidence="10 11">
    <name type="scientific">Bacteroides xylanisolvens</name>
    <dbReference type="NCBI Taxonomy" id="371601"/>
    <lineage>
        <taxon>Bacteria</taxon>
        <taxon>Pseudomonadati</taxon>
        <taxon>Bacteroidota</taxon>
        <taxon>Bacteroidia</taxon>
        <taxon>Bacteroidales</taxon>
        <taxon>Bacteroidaceae</taxon>
        <taxon>Bacteroides</taxon>
    </lineage>
</organism>
<dbReference type="InterPro" id="IPR023996">
    <property type="entry name" value="TonB-dep_OMP_SusC/RagA"/>
</dbReference>